<gene>
    <name evidence="1" type="ORF">PXEA_LOCUS13213</name>
</gene>
<dbReference type="Proteomes" id="UP000784294">
    <property type="component" value="Unassembled WGS sequence"/>
</dbReference>
<dbReference type="EMBL" id="CAAALY010043204">
    <property type="protein sequence ID" value="VEL19773.1"/>
    <property type="molecule type" value="Genomic_DNA"/>
</dbReference>
<evidence type="ECO:0000313" key="2">
    <source>
        <dbReference type="Proteomes" id="UP000784294"/>
    </source>
</evidence>
<comment type="caution">
    <text evidence="1">The sequence shown here is derived from an EMBL/GenBank/DDBJ whole genome shotgun (WGS) entry which is preliminary data.</text>
</comment>
<organism evidence="1 2">
    <name type="scientific">Protopolystoma xenopodis</name>
    <dbReference type="NCBI Taxonomy" id="117903"/>
    <lineage>
        <taxon>Eukaryota</taxon>
        <taxon>Metazoa</taxon>
        <taxon>Spiralia</taxon>
        <taxon>Lophotrochozoa</taxon>
        <taxon>Platyhelminthes</taxon>
        <taxon>Monogenea</taxon>
        <taxon>Polyopisthocotylea</taxon>
        <taxon>Polystomatidea</taxon>
        <taxon>Polystomatidae</taxon>
        <taxon>Protopolystoma</taxon>
    </lineage>
</organism>
<evidence type="ECO:0000313" key="1">
    <source>
        <dbReference type="EMBL" id="VEL19773.1"/>
    </source>
</evidence>
<keyword evidence="2" id="KW-1185">Reference proteome</keyword>
<dbReference type="AlphaFoldDB" id="A0A448WTJ5"/>
<protein>
    <submittedName>
        <fullName evidence="1">Uncharacterized protein</fullName>
    </submittedName>
</protein>
<reference evidence="1" key="1">
    <citation type="submission" date="2018-11" db="EMBL/GenBank/DDBJ databases">
        <authorList>
            <consortium name="Pathogen Informatics"/>
        </authorList>
    </citation>
    <scope>NUCLEOTIDE SEQUENCE</scope>
</reference>
<accession>A0A448WTJ5</accession>
<name>A0A448WTJ5_9PLAT</name>
<sequence>MEGLRDEPTFMLFVVMSLKGTHNSAWRFYSKSYFQSHVMFDELALAPGHRNYWTNDRPVRDRHSREA</sequence>
<proteinExistence type="predicted"/>